<evidence type="ECO:0000256" key="5">
    <source>
        <dbReference type="ARBA" id="ARBA00023002"/>
    </source>
</evidence>
<keyword evidence="5" id="KW-0560">Oxidoreductase</keyword>
<evidence type="ECO:0000313" key="8">
    <source>
        <dbReference type="EMBL" id="KAK6537159.1"/>
    </source>
</evidence>
<evidence type="ECO:0000256" key="2">
    <source>
        <dbReference type="ARBA" id="ARBA00010790"/>
    </source>
</evidence>
<comment type="similarity">
    <text evidence="2">Belongs to the GMC oxidoreductase family.</text>
</comment>
<name>A0AAV9X506_9PEZI</name>
<reference evidence="8 9" key="1">
    <citation type="submission" date="2019-10" db="EMBL/GenBank/DDBJ databases">
        <authorList>
            <person name="Palmer J.M."/>
        </authorList>
    </citation>
    <scope>NUCLEOTIDE SEQUENCE [LARGE SCALE GENOMIC DNA]</scope>
    <source>
        <strain evidence="8 9">TWF694</strain>
    </source>
</reference>
<accession>A0AAV9X506</accession>
<keyword evidence="9" id="KW-1185">Reference proteome</keyword>
<dbReference type="InterPro" id="IPR051473">
    <property type="entry name" value="P2Ox-like"/>
</dbReference>
<dbReference type="Gene3D" id="3.50.50.60">
    <property type="entry name" value="FAD/NAD(P)-binding domain"/>
    <property type="match status" value="2"/>
</dbReference>
<evidence type="ECO:0000256" key="1">
    <source>
        <dbReference type="ARBA" id="ARBA00001974"/>
    </source>
</evidence>
<keyword evidence="3" id="KW-0285">Flavoprotein</keyword>
<dbReference type="PANTHER" id="PTHR42784:SF1">
    <property type="entry name" value="PYRANOSE 2-OXIDASE"/>
    <property type="match status" value="1"/>
</dbReference>
<organism evidence="8 9">
    <name type="scientific">Orbilia ellipsospora</name>
    <dbReference type="NCBI Taxonomy" id="2528407"/>
    <lineage>
        <taxon>Eukaryota</taxon>
        <taxon>Fungi</taxon>
        <taxon>Dikarya</taxon>
        <taxon>Ascomycota</taxon>
        <taxon>Pezizomycotina</taxon>
        <taxon>Orbiliomycetes</taxon>
        <taxon>Orbiliales</taxon>
        <taxon>Orbiliaceae</taxon>
        <taxon>Orbilia</taxon>
    </lineage>
</organism>
<evidence type="ECO:0000256" key="6">
    <source>
        <dbReference type="SAM" id="MobiDB-lite"/>
    </source>
</evidence>
<keyword evidence="4" id="KW-0274">FAD</keyword>
<proteinExistence type="inferred from homology"/>
<dbReference type="Proteomes" id="UP001365542">
    <property type="component" value="Unassembled WGS sequence"/>
</dbReference>
<feature type="compositionally biased region" description="Polar residues" evidence="6">
    <location>
        <begin position="197"/>
        <end position="209"/>
    </location>
</feature>
<feature type="domain" description="Glucose-methanol-choline oxidoreductase C-terminal" evidence="7">
    <location>
        <begin position="523"/>
        <end position="582"/>
    </location>
</feature>
<evidence type="ECO:0000259" key="7">
    <source>
        <dbReference type="Pfam" id="PF05199"/>
    </source>
</evidence>
<dbReference type="AlphaFoldDB" id="A0AAV9X506"/>
<dbReference type="EMBL" id="JAVHJO010000009">
    <property type="protein sequence ID" value="KAK6537159.1"/>
    <property type="molecule type" value="Genomic_DNA"/>
</dbReference>
<evidence type="ECO:0000256" key="3">
    <source>
        <dbReference type="ARBA" id="ARBA00022630"/>
    </source>
</evidence>
<protein>
    <recommendedName>
        <fullName evidence="7">Glucose-methanol-choline oxidoreductase C-terminal domain-containing protein</fullName>
    </recommendedName>
</protein>
<evidence type="ECO:0000256" key="4">
    <source>
        <dbReference type="ARBA" id="ARBA00022827"/>
    </source>
</evidence>
<dbReference type="GO" id="GO:0016614">
    <property type="term" value="F:oxidoreductase activity, acting on CH-OH group of donors"/>
    <property type="evidence" value="ECO:0007669"/>
    <property type="project" value="InterPro"/>
</dbReference>
<dbReference type="InterPro" id="IPR007867">
    <property type="entry name" value="GMC_OxRtase_C"/>
</dbReference>
<dbReference type="InterPro" id="IPR036188">
    <property type="entry name" value="FAD/NAD-bd_sf"/>
</dbReference>
<dbReference type="PANTHER" id="PTHR42784">
    <property type="entry name" value="PYRANOSE 2-OXIDASE"/>
    <property type="match status" value="1"/>
</dbReference>
<evidence type="ECO:0000313" key="9">
    <source>
        <dbReference type="Proteomes" id="UP001365542"/>
    </source>
</evidence>
<feature type="region of interest" description="Disordered" evidence="6">
    <location>
        <begin position="197"/>
        <end position="232"/>
    </location>
</feature>
<dbReference type="SUPFAM" id="SSF51905">
    <property type="entry name" value="FAD/NAD(P)-binding domain"/>
    <property type="match status" value="1"/>
</dbReference>
<dbReference type="Pfam" id="PF05199">
    <property type="entry name" value="GMC_oxred_C"/>
    <property type="match status" value="1"/>
</dbReference>
<feature type="compositionally biased region" description="Basic and acidic residues" evidence="6">
    <location>
        <begin position="210"/>
        <end position="231"/>
    </location>
</feature>
<sequence length="594" mass="64784">MYNFIATSIEEVALLVEQGYYDFIIVGTGMGGGVLARTLAEKARQRRKECRILLIERGGLMFTTHCANTAGPGWYKAAGPSTSSDHTYTAVKSPVSTVSANSYPYAGGPVYCIGGRSNVWGMYTPKIDDDTLQKYFPKDITDYLKSGGYDTAYALLCNDGGASLDSPYPMQEITKHSVVNIKRILVSLNYMASRNSDNANAKGDSVSSSAERDQDQKATGEKQKVHREGSQEKSNLYTCDGFSCSPFGAQFAPRQPDKALYQIPMGGFSTVSWILNKAFNKSETVNLLTDTQVLTVNTECTQKGRRKIISITVLHRPTNKKINILTGGTTVILSAGTIDTAKIALQSGLDRINKNTGRGLTDHDIWATRIECQLGPDVKSLGDQALRVHGYATLTPKSGLEAKPCLVNITINATSFLGSNEDHQFPTLRLESKSESSTRLHKHEGNGDGRVVLQTVFQLGSELQNHNRVLSLPELTPTIELPSKVDNSAYIDSMKAMTVAIAKNLAKGAKEFEEMNPRLGCAEFGFVSHEVGTMRMGEDNDHSRVVDTNLKVCGLDNLYVCDLSVFPFSAAANPSLTLTALAQRLGHHLIDRKL</sequence>
<gene>
    <name evidence="8" type="ORF">TWF694_011356</name>
</gene>
<comment type="cofactor">
    <cofactor evidence="1">
        <name>FAD</name>
        <dbReference type="ChEBI" id="CHEBI:57692"/>
    </cofactor>
</comment>
<comment type="caution">
    <text evidence="8">The sequence shown here is derived from an EMBL/GenBank/DDBJ whole genome shotgun (WGS) entry which is preliminary data.</text>
</comment>